<dbReference type="InterPro" id="IPR052196">
    <property type="entry name" value="Bact_Kbp"/>
</dbReference>
<organism evidence="3 4">
    <name type="scientific">Marinobacterium halophilum</name>
    <dbReference type="NCBI Taxonomy" id="267374"/>
    <lineage>
        <taxon>Bacteria</taxon>
        <taxon>Pseudomonadati</taxon>
        <taxon>Pseudomonadota</taxon>
        <taxon>Gammaproteobacteria</taxon>
        <taxon>Oceanospirillales</taxon>
        <taxon>Oceanospirillaceae</taxon>
        <taxon>Marinobacterium</taxon>
    </lineage>
</organism>
<dbReference type="InterPro" id="IPR036779">
    <property type="entry name" value="LysM_dom_sf"/>
</dbReference>
<dbReference type="PROSITE" id="PS51782">
    <property type="entry name" value="LYSM"/>
    <property type="match status" value="1"/>
</dbReference>
<proteinExistence type="predicted"/>
<keyword evidence="1" id="KW-0732">Signal</keyword>
<dbReference type="PANTHER" id="PTHR34700">
    <property type="entry name" value="POTASSIUM BINDING PROTEIN KBP"/>
    <property type="match status" value="1"/>
</dbReference>
<dbReference type="InterPro" id="IPR018392">
    <property type="entry name" value="LysM"/>
</dbReference>
<name>A0A2P8ER32_9GAMM</name>
<dbReference type="SUPFAM" id="SSF54106">
    <property type="entry name" value="LysM domain"/>
    <property type="match status" value="1"/>
</dbReference>
<dbReference type="Gene3D" id="3.10.350.10">
    <property type="entry name" value="LysM domain"/>
    <property type="match status" value="1"/>
</dbReference>
<protein>
    <submittedName>
        <fullName evidence="3">LysM domain-containing protein</fullName>
    </submittedName>
</protein>
<dbReference type="SMART" id="SM00257">
    <property type="entry name" value="LysM"/>
    <property type="match status" value="1"/>
</dbReference>
<comment type="caution">
    <text evidence="3">The sequence shown here is derived from an EMBL/GenBank/DDBJ whole genome shotgun (WGS) entry which is preliminary data.</text>
</comment>
<dbReference type="RefSeq" id="WP_106592792.1">
    <property type="nucleotide sequence ID" value="NZ_PYGI01000021.1"/>
</dbReference>
<evidence type="ECO:0000256" key="1">
    <source>
        <dbReference type="SAM" id="SignalP"/>
    </source>
</evidence>
<feature type="chain" id="PRO_5015147013" evidence="1">
    <location>
        <begin position="25"/>
        <end position="321"/>
    </location>
</feature>
<gene>
    <name evidence="3" type="ORF">CLV44_12144</name>
</gene>
<sequence>MLSSFHRTVVVFALSLAAISTAVAQESIYVVKRGDSFSSIAASQLNNASRWREIWSLNPQVRRPTQLQAGMRLQLPTATMPAAARMTTATPVPATTGTTPPDGTKMMALDLIRSGHIGTLNADYRLLDNSQLPQLPRIHAERNEADGQYLYAHQLDVHAATGQTYGLFLRSPEPAGATFTELTRVGKAVLVMRDGNKGRLKITENRRGDLSDVLLLPMATRSARLTPEYPQTGVETRILKALYEQPGGYLLILDQGSQAGLQPGHLLNVFKRNPIENDTGQILELTAINAARVIIIDTSRDASLALVLSAQRVPAVGDRVR</sequence>
<dbReference type="AlphaFoldDB" id="A0A2P8ER32"/>
<evidence type="ECO:0000259" key="2">
    <source>
        <dbReference type="PROSITE" id="PS51782"/>
    </source>
</evidence>
<feature type="domain" description="LysM" evidence="2">
    <location>
        <begin position="27"/>
        <end position="75"/>
    </location>
</feature>
<feature type="signal peptide" evidence="1">
    <location>
        <begin position="1"/>
        <end position="24"/>
    </location>
</feature>
<dbReference type="EMBL" id="PYGI01000021">
    <property type="protein sequence ID" value="PSL11936.1"/>
    <property type="molecule type" value="Genomic_DNA"/>
</dbReference>
<dbReference type="OrthoDB" id="8444614at2"/>
<keyword evidence="4" id="KW-1185">Reference proteome</keyword>
<reference evidence="3 4" key="1">
    <citation type="submission" date="2018-03" db="EMBL/GenBank/DDBJ databases">
        <title>Genomic Encyclopedia of Archaeal and Bacterial Type Strains, Phase II (KMG-II): from individual species to whole genera.</title>
        <authorList>
            <person name="Goeker M."/>
        </authorList>
    </citation>
    <scope>NUCLEOTIDE SEQUENCE [LARGE SCALE GENOMIC DNA]</scope>
    <source>
        <strain evidence="3 4">DSM 17586</strain>
    </source>
</reference>
<evidence type="ECO:0000313" key="4">
    <source>
        <dbReference type="Proteomes" id="UP000242133"/>
    </source>
</evidence>
<dbReference type="Pfam" id="PF01476">
    <property type="entry name" value="LysM"/>
    <property type="match status" value="1"/>
</dbReference>
<dbReference type="CDD" id="cd00118">
    <property type="entry name" value="LysM"/>
    <property type="match status" value="1"/>
</dbReference>
<accession>A0A2P8ER32</accession>
<evidence type="ECO:0000313" key="3">
    <source>
        <dbReference type="EMBL" id="PSL11936.1"/>
    </source>
</evidence>
<dbReference type="Proteomes" id="UP000242133">
    <property type="component" value="Unassembled WGS sequence"/>
</dbReference>
<dbReference type="PANTHER" id="PTHR34700:SF4">
    <property type="entry name" value="PHAGE-LIKE ELEMENT PBSX PROTEIN XKDP"/>
    <property type="match status" value="1"/>
</dbReference>